<dbReference type="InParanoid" id="D2V6Q1"/>
<dbReference type="AlphaFoldDB" id="D2V6Q1"/>
<dbReference type="PRINTS" id="PR00328">
    <property type="entry name" value="SAR1GTPBP"/>
</dbReference>
<proteinExistence type="inferred from homology"/>
<keyword evidence="8" id="KW-1185">Reference proteome</keyword>
<feature type="binding site" evidence="5">
    <location>
        <position position="54"/>
    </location>
    <ligand>
        <name>Mg(2+)</name>
        <dbReference type="ChEBI" id="CHEBI:18420"/>
    </ligand>
</feature>
<dbReference type="InterPro" id="IPR024156">
    <property type="entry name" value="Small_GTPase_ARF"/>
</dbReference>
<evidence type="ECO:0000256" key="2">
    <source>
        <dbReference type="ARBA" id="ARBA00022741"/>
    </source>
</evidence>
<organism evidence="8">
    <name type="scientific">Naegleria gruberi</name>
    <name type="common">Amoeba</name>
    <dbReference type="NCBI Taxonomy" id="5762"/>
    <lineage>
        <taxon>Eukaryota</taxon>
        <taxon>Discoba</taxon>
        <taxon>Heterolobosea</taxon>
        <taxon>Tetramitia</taxon>
        <taxon>Eutetramitia</taxon>
        <taxon>Vahlkampfiidae</taxon>
        <taxon>Naegleria</taxon>
    </lineage>
</organism>
<feature type="binding site" evidence="5">
    <location>
        <position position="37"/>
    </location>
    <ligand>
        <name>Mg(2+)</name>
        <dbReference type="ChEBI" id="CHEBI:18420"/>
    </ligand>
</feature>
<dbReference type="eggNOG" id="KOG0070">
    <property type="taxonomic scope" value="Eukaryota"/>
</dbReference>
<accession>D2V6Q1</accession>
<name>D2V6Q1_NAEGR</name>
<dbReference type="KEGG" id="ngr:NAEGRDRAFT_31492"/>
<feature type="binding site" evidence="4">
    <location>
        <begin position="30"/>
        <end position="37"/>
    </location>
    <ligand>
        <name>GTP</name>
        <dbReference type="ChEBI" id="CHEBI:37565"/>
    </ligand>
</feature>
<evidence type="ECO:0000313" key="8">
    <source>
        <dbReference type="Proteomes" id="UP000006671"/>
    </source>
</evidence>
<keyword evidence="5" id="KW-0479">Metal-binding</keyword>
<dbReference type="GO" id="GO:0046872">
    <property type="term" value="F:metal ion binding"/>
    <property type="evidence" value="ECO:0007669"/>
    <property type="project" value="UniProtKB-KW"/>
</dbReference>
<dbReference type="PANTHER" id="PTHR11711">
    <property type="entry name" value="ADP RIBOSYLATION FACTOR-RELATED"/>
    <property type="match status" value="1"/>
</dbReference>
<dbReference type="EMBL" id="GG738854">
    <property type="protein sequence ID" value="EFC47479.1"/>
    <property type="molecule type" value="Genomic_DNA"/>
</dbReference>
<dbReference type="OrthoDB" id="2011769at2759"/>
<sequence>MDFFKKIGQFFSGWLRGLFENKEAKILFLGLDAAGKTSALYKIQLDENVSTIPTIGFNAEVLQYKKVTFRVFDIGGQDKIRKLWRHYYQSTNAIIFIVDSNDNERFKEAAETLREVMQDDLLKDAKLLVWANKQDLPRAANVKDMVNTLKLHEIKQEWFIQPCSALSGTGLFEGLDWLSSKL</sequence>
<dbReference type="FunFam" id="3.40.50.300:FF:000412">
    <property type="entry name" value="ADP-ribosylation factor 1"/>
    <property type="match status" value="1"/>
</dbReference>
<dbReference type="SMART" id="SM00178">
    <property type="entry name" value="SAR"/>
    <property type="match status" value="1"/>
</dbReference>
<dbReference type="OMA" id="IECRTLM"/>
<dbReference type="GO" id="GO:0005525">
    <property type="term" value="F:GTP binding"/>
    <property type="evidence" value="ECO:0007669"/>
    <property type="project" value="UniProtKB-KW"/>
</dbReference>
<dbReference type="InterPro" id="IPR005225">
    <property type="entry name" value="Small_GTP-bd"/>
</dbReference>
<evidence type="ECO:0000256" key="1">
    <source>
        <dbReference type="ARBA" id="ARBA00010290"/>
    </source>
</evidence>
<dbReference type="CDD" id="cd00878">
    <property type="entry name" value="Arf_Arl"/>
    <property type="match status" value="1"/>
</dbReference>
<dbReference type="PROSITE" id="PS51417">
    <property type="entry name" value="ARF"/>
    <property type="match status" value="1"/>
</dbReference>
<dbReference type="GO" id="GO:0030010">
    <property type="term" value="P:establishment of cell polarity"/>
    <property type="evidence" value="ECO:0007669"/>
    <property type="project" value="UniProtKB-ARBA"/>
</dbReference>
<reference evidence="7 8" key="1">
    <citation type="journal article" date="2010" name="Cell">
        <title>The genome of Naegleria gruberi illuminates early eukaryotic versatility.</title>
        <authorList>
            <person name="Fritz-Laylin L.K."/>
            <person name="Prochnik S.E."/>
            <person name="Ginger M.L."/>
            <person name="Dacks J.B."/>
            <person name="Carpenter M.L."/>
            <person name="Field M.C."/>
            <person name="Kuo A."/>
            <person name="Paredez A."/>
            <person name="Chapman J."/>
            <person name="Pham J."/>
            <person name="Shu S."/>
            <person name="Neupane R."/>
            <person name="Cipriano M."/>
            <person name="Mancuso J."/>
            <person name="Tu H."/>
            <person name="Salamov A."/>
            <person name="Lindquist E."/>
            <person name="Shapiro H."/>
            <person name="Lucas S."/>
            <person name="Grigoriev I.V."/>
            <person name="Cande W.Z."/>
            <person name="Fulton C."/>
            <person name="Rokhsar D.S."/>
            <person name="Dawson S.C."/>
        </authorList>
    </citation>
    <scope>NUCLEOTIDE SEQUENCE [LARGE SCALE GENOMIC DNA]</scope>
    <source>
        <strain evidence="7 8">NEG-M</strain>
    </source>
</reference>
<dbReference type="VEuPathDB" id="AmoebaDB:NAEGRDRAFT_31492"/>
<dbReference type="RefSeq" id="XP_002680223.1">
    <property type="nucleotide sequence ID" value="XM_002680177.1"/>
</dbReference>
<dbReference type="InterPro" id="IPR006689">
    <property type="entry name" value="Small_GTPase_ARF/SAR"/>
</dbReference>
<feature type="binding site" evidence="4">
    <location>
        <position position="76"/>
    </location>
    <ligand>
        <name>GTP</name>
        <dbReference type="ChEBI" id="CHEBI:37565"/>
    </ligand>
</feature>
<dbReference type="Pfam" id="PF00025">
    <property type="entry name" value="Arf"/>
    <property type="match status" value="1"/>
</dbReference>
<feature type="binding site" evidence="4">
    <location>
        <begin position="132"/>
        <end position="135"/>
    </location>
    <ligand>
        <name>GTP</name>
        <dbReference type="ChEBI" id="CHEBI:37565"/>
    </ligand>
</feature>
<keyword evidence="2 4" id="KW-0547">Nucleotide-binding</keyword>
<evidence type="ECO:0000256" key="3">
    <source>
        <dbReference type="ARBA" id="ARBA00023134"/>
    </source>
</evidence>
<dbReference type="NCBIfam" id="TIGR00231">
    <property type="entry name" value="small_GTP"/>
    <property type="match status" value="1"/>
</dbReference>
<keyword evidence="3 4" id="KW-0342">GTP-binding</keyword>
<evidence type="ECO:0000256" key="4">
    <source>
        <dbReference type="PIRSR" id="PIRSR606689-1"/>
    </source>
</evidence>
<dbReference type="Gene3D" id="3.40.50.300">
    <property type="entry name" value="P-loop containing nucleotide triphosphate hydrolases"/>
    <property type="match status" value="1"/>
</dbReference>
<dbReference type="SMART" id="SM00177">
    <property type="entry name" value="ARF"/>
    <property type="match status" value="1"/>
</dbReference>
<evidence type="ECO:0000256" key="6">
    <source>
        <dbReference type="RuleBase" id="RU003925"/>
    </source>
</evidence>
<comment type="similarity">
    <text evidence="1 6">Belongs to the small GTPase superfamily. Arf family.</text>
</comment>
<protein>
    <submittedName>
        <fullName evidence="7">ARF/SAR family small GTPase</fullName>
    </submittedName>
</protein>
<dbReference type="STRING" id="5762.D2V6Q1"/>
<gene>
    <name evidence="7" type="ORF">NAEGRDRAFT_31492</name>
</gene>
<dbReference type="SUPFAM" id="SSF52540">
    <property type="entry name" value="P-loop containing nucleoside triphosphate hydrolases"/>
    <property type="match status" value="1"/>
</dbReference>
<evidence type="ECO:0000313" key="7">
    <source>
        <dbReference type="EMBL" id="EFC47479.1"/>
    </source>
</evidence>
<dbReference type="InterPro" id="IPR027417">
    <property type="entry name" value="P-loop_NTPase"/>
</dbReference>
<dbReference type="GO" id="GO:0003924">
    <property type="term" value="F:GTPase activity"/>
    <property type="evidence" value="ECO:0007669"/>
    <property type="project" value="InterPro"/>
</dbReference>
<evidence type="ECO:0000256" key="5">
    <source>
        <dbReference type="PIRSR" id="PIRSR606689-2"/>
    </source>
</evidence>
<dbReference type="GeneID" id="8861670"/>
<keyword evidence="5" id="KW-0460">Magnesium</keyword>
<dbReference type="Proteomes" id="UP000006671">
    <property type="component" value="Unassembled WGS sequence"/>
</dbReference>